<dbReference type="Proteomes" id="UP000595437">
    <property type="component" value="Chromosome 11"/>
</dbReference>
<organism evidence="1 2">
    <name type="scientific">Caligus rogercresseyi</name>
    <name type="common">Sea louse</name>
    <dbReference type="NCBI Taxonomy" id="217165"/>
    <lineage>
        <taxon>Eukaryota</taxon>
        <taxon>Metazoa</taxon>
        <taxon>Ecdysozoa</taxon>
        <taxon>Arthropoda</taxon>
        <taxon>Crustacea</taxon>
        <taxon>Multicrustacea</taxon>
        <taxon>Hexanauplia</taxon>
        <taxon>Copepoda</taxon>
        <taxon>Siphonostomatoida</taxon>
        <taxon>Caligidae</taxon>
        <taxon>Caligus</taxon>
    </lineage>
</organism>
<evidence type="ECO:0000313" key="1">
    <source>
        <dbReference type="EMBL" id="QQP42222.1"/>
    </source>
</evidence>
<proteinExistence type="predicted"/>
<accession>A0A7T8K0P1</accession>
<gene>
    <name evidence="1" type="ORF">FKW44_016818</name>
</gene>
<feature type="non-terminal residue" evidence="1">
    <location>
        <position position="95"/>
    </location>
</feature>
<dbReference type="EMBL" id="CP045900">
    <property type="protein sequence ID" value="QQP42222.1"/>
    <property type="molecule type" value="Genomic_DNA"/>
</dbReference>
<name>A0A7T8K0P1_CALRO</name>
<sequence>DPTKITEEARNFYSQLYSCGHCLKTKLCDFCYKWRLIKDPASWKPILKFEQDDEYNSTSAKIKEFLPELDSKISRDEILSFINNYNKKYKSPGPS</sequence>
<protein>
    <submittedName>
        <fullName evidence="1">Uncharacterized protein</fullName>
    </submittedName>
</protein>
<evidence type="ECO:0000313" key="2">
    <source>
        <dbReference type="Proteomes" id="UP000595437"/>
    </source>
</evidence>
<feature type="non-terminal residue" evidence="1">
    <location>
        <position position="1"/>
    </location>
</feature>
<keyword evidence="2" id="KW-1185">Reference proteome</keyword>
<dbReference type="AlphaFoldDB" id="A0A7T8K0P1"/>
<reference evidence="2" key="1">
    <citation type="submission" date="2021-01" db="EMBL/GenBank/DDBJ databases">
        <title>Caligus Genome Assembly.</title>
        <authorList>
            <person name="Gallardo-Escarate C."/>
        </authorList>
    </citation>
    <scope>NUCLEOTIDE SEQUENCE [LARGE SCALE GENOMIC DNA]</scope>
</reference>